<evidence type="ECO:0000259" key="2">
    <source>
        <dbReference type="Pfam" id="PF08327"/>
    </source>
</evidence>
<dbReference type="EMBL" id="BLPF01000001">
    <property type="protein sequence ID" value="GFJ78280.1"/>
    <property type="molecule type" value="Genomic_DNA"/>
</dbReference>
<dbReference type="Proteomes" id="UP000482800">
    <property type="component" value="Unassembled WGS sequence"/>
</dbReference>
<dbReference type="Pfam" id="PF08327">
    <property type="entry name" value="AHSA1"/>
    <property type="match status" value="1"/>
</dbReference>
<proteinExistence type="inferred from homology"/>
<name>A0A6V8K421_9ACTN</name>
<reference evidence="3 4" key="1">
    <citation type="submission" date="2020-03" db="EMBL/GenBank/DDBJ databases">
        <title>Whole genome shotgun sequence of Phytohabitans houttuyneae NBRC 108639.</title>
        <authorList>
            <person name="Komaki H."/>
            <person name="Tamura T."/>
        </authorList>
    </citation>
    <scope>NUCLEOTIDE SEQUENCE [LARGE SCALE GENOMIC DNA]</scope>
    <source>
        <strain evidence="3 4">NBRC 108639</strain>
    </source>
</reference>
<organism evidence="3 4">
    <name type="scientific">Phytohabitans houttuyneae</name>
    <dbReference type="NCBI Taxonomy" id="1076126"/>
    <lineage>
        <taxon>Bacteria</taxon>
        <taxon>Bacillati</taxon>
        <taxon>Actinomycetota</taxon>
        <taxon>Actinomycetes</taxon>
        <taxon>Micromonosporales</taxon>
        <taxon>Micromonosporaceae</taxon>
    </lineage>
</organism>
<reference evidence="3 4" key="2">
    <citation type="submission" date="2020-03" db="EMBL/GenBank/DDBJ databases">
        <authorList>
            <person name="Ichikawa N."/>
            <person name="Kimura A."/>
            <person name="Kitahashi Y."/>
            <person name="Uohara A."/>
        </authorList>
    </citation>
    <scope>NUCLEOTIDE SEQUENCE [LARGE SCALE GENOMIC DNA]</scope>
    <source>
        <strain evidence="3 4">NBRC 108639</strain>
    </source>
</reference>
<dbReference type="RefSeq" id="WP_173056098.1">
    <property type="nucleotide sequence ID" value="NZ_BAABGO010000037.1"/>
</dbReference>
<evidence type="ECO:0000256" key="1">
    <source>
        <dbReference type="ARBA" id="ARBA00006817"/>
    </source>
</evidence>
<gene>
    <name evidence="3" type="ORF">Phou_024600</name>
</gene>
<dbReference type="InterPro" id="IPR023393">
    <property type="entry name" value="START-like_dom_sf"/>
</dbReference>
<dbReference type="SUPFAM" id="SSF55961">
    <property type="entry name" value="Bet v1-like"/>
    <property type="match status" value="1"/>
</dbReference>
<accession>A0A6V8K421</accession>
<evidence type="ECO:0000313" key="3">
    <source>
        <dbReference type="EMBL" id="GFJ78280.1"/>
    </source>
</evidence>
<comment type="similarity">
    <text evidence="1">Belongs to the AHA1 family.</text>
</comment>
<evidence type="ECO:0000313" key="4">
    <source>
        <dbReference type="Proteomes" id="UP000482800"/>
    </source>
</evidence>
<dbReference type="AlphaFoldDB" id="A0A6V8K421"/>
<protein>
    <recommendedName>
        <fullName evidence="2">Activator of Hsp90 ATPase homologue 1/2-like C-terminal domain-containing protein</fullName>
    </recommendedName>
</protein>
<comment type="caution">
    <text evidence="3">The sequence shown here is derived from an EMBL/GenBank/DDBJ whole genome shotgun (WGS) entry which is preliminary data.</text>
</comment>
<sequence length="137" mass="15287">MIRTGKLSVALPPKEAFRLFTPLGEREWVDHWEPHFPDPVEDDSAPGTVFQTTGHGGTTTWVVVDREPGRRVRYARIAQGTAGTVEVVLDEAEGGSEVTVTYELTALTEDARPELAGFAEHYPEFLREWHDAIARIT</sequence>
<keyword evidence="4" id="KW-1185">Reference proteome</keyword>
<feature type="domain" description="Activator of Hsp90 ATPase homologue 1/2-like C-terminal" evidence="2">
    <location>
        <begin position="12"/>
        <end position="122"/>
    </location>
</feature>
<dbReference type="InterPro" id="IPR013538">
    <property type="entry name" value="ASHA1/2-like_C"/>
</dbReference>
<dbReference type="Gene3D" id="3.30.530.20">
    <property type="match status" value="1"/>
</dbReference>